<protein>
    <submittedName>
        <fullName evidence="3">DUF4234 domain-containing protein</fullName>
    </submittedName>
</protein>
<evidence type="ECO:0000313" key="4">
    <source>
        <dbReference type="Proteomes" id="UP001324287"/>
    </source>
</evidence>
<feature type="transmembrane region" description="Helical" evidence="1">
    <location>
        <begin position="72"/>
        <end position="92"/>
    </location>
</feature>
<keyword evidence="1" id="KW-0812">Transmembrane</keyword>
<keyword evidence="1" id="KW-0472">Membrane</keyword>
<feature type="transmembrane region" description="Helical" evidence="1">
    <location>
        <begin position="32"/>
        <end position="51"/>
    </location>
</feature>
<evidence type="ECO:0000313" key="3">
    <source>
        <dbReference type="EMBL" id="WRL62133.1"/>
    </source>
</evidence>
<dbReference type="Pfam" id="PF14018">
    <property type="entry name" value="DUF4234"/>
    <property type="match status" value="1"/>
</dbReference>
<proteinExistence type="predicted"/>
<dbReference type="InterPro" id="IPR025328">
    <property type="entry name" value="DUF4234"/>
</dbReference>
<organism evidence="3 4">
    <name type="scientific">Blastococcus brunescens</name>
    <dbReference type="NCBI Taxonomy" id="1564165"/>
    <lineage>
        <taxon>Bacteria</taxon>
        <taxon>Bacillati</taxon>
        <taxon>Actinomycetota</taxon>
        <taxon>Actinomycetes</taxon>
        <taxon>Geodermatophilales</taxon>
        <taxon>Geodermatophilaceae</taxon>
        <taxon>Blastococcus</taxon>
    </lineage>
</organism>
<feature type="domain" description="DUF4234" evidence="2">
    <location>
        <begin position="2"/>
        <end position="97"/>
    </location>
</feature>
<keyword evidence="4" id="KW-1185">Reference proteome</keyword>
<keyword evidence="1" id="KW-1133">Transmembrane helix</keyword>
<dbReference type="EMBL" id="CP141261">
    <property type="protein sequence ID" value="WRL62133.1"/>
    <property type="molecule type" value="Genomic_DNA"/>
</dbReference>
<reference evidence="3 4" key="1">
    <citation type="submission" date="2023-12" db="EMBL/GenBank/DDBJ databases">
        <title>Blastococcus brunescens sp. nov., an actonobacterium isolated from sandstone collected in sahara desert.</title>
        <authorList>
            <person name="Gtari M."/>
            <person name="Ghodhbane F."/>
        </authorList>
    </citation>
    <scope>NUCLEOTIDE SEQUENCE [LARGE SCALE GENOMIC DNA]</scope>
    <source>
        <strain evidence="3 4">BMG 8361</strain>
    </source>
</reference>
<dbReference type="Proteomes" id="UP001324287">
    <property type="component" value="Chromosome"/>
</dbReference>
<dbReference type="RefSeq" id="WP_324273488.1">
    <property type="nucleotide sequence ID" value="NZ_CP141261.1"/>
</dbReference>
<evidence type="ECO:0000259" key="2">
    <source>
        <dbReference type="Pfam" id="PF14018"/>
    </source>
</evidence>
<sequence>MLLFVVTFGIWGYVYFFQTHDEMKRHTGDGLGGVLALLLAVVFWLASPFLLSHEVGRLYESRGQRSPVSALTGLWFFPGIFLLVGPLVWFVLTNRALNGYWRSLGAR</sequence>
<name>A0ABZ1AWU2_9ACTN</name>
<evidence type="ECO:0000256" key="1">
    <source>
        <dbReference type="SAM" id="Phobius"/>
    </source>
</evidence>
<gene>
    <name evidence="3" type="ORF">U6N30_19005</name>
</gene>
<accession>A0ABZ1AWU2</accession>